<dbReference type="GO" id="GO:0042026">
    <property type="term" value="P:protein refolding"/>
    <property type="evidence" value="ECO:0007669"/>
    <property type="project" value="TreeGrafter"/>
</dbReference>
<dbReference type="Proteomes" id="UP001141552">
    <property type="component" value="Unassembled WGS sequence"/>
</dbReference>
<dbReference type="SUPFAM" id="SSF46565">
    <property type="entry name" value="Chaperone J-domain"/>
    <property type="match status" value="1"/>
</dbReference>
<dbReference type="SMART" id="SM00271">
    <property type="entry name" value="DnaJ"/>
    <property type="match status" value="1"/>
</dbReference>
<dbReference type="PANTHER" id="PTHR43096:SF58">
    <property type="entry name" value="CHAPERONE DNAJ-DOMAIN SUPERFAMILY PROTEIN"/>
    <property type="match status" value="1"/>
</dbReference>
<organism evidence="3 4">
    <name type="scientific">Turnera subulata</name>
    <dbReference type="NCBI Taxonomy" id="218843"/>
    <lineage>
        <taxon>Eukaryota</taxon>
        <taxon>Viridiplantae</taxon>
        <taxon>Streptophyta</taxon>
        <taxon>Embryophyta</taxon>
        <taxon>Tracheophyta</taxon>
        <taxon>Spermatophyta</taxon>
        <taxon>Magnoliopsida</taxon>
        <taxon>eudicotyledons</taxon>
        <taxon>Gunneridae</taxon>
        <taxon>Pentapetalae</taxon>
        <taxon>rosids</taxon>
        <taxon>fabids</taxon>
        <taxon>Malpighiales</taxon>
        <taxon>Passifloraceae</taxon>
        <taxon>Turnera</taxon>
    </lineage>
</organism>
<dbReference type="Pfam" id="PF00226">
    <property type="entry name" value="DnaJ"/>
    <property type="match status" value="1"/>
</dbReference>
<evidence type="ECO:0000313" key="4">
    <source>
        <dbReference type="Proteomes" id="UP001141552"/>
    </source>
</evidence>
<keyword evidence="1" id="KW-0812">Transmembrane</keyword>
<feature type="transmembrane region" description="Helical" evidence="1">
    <location>
        <begin position="280"/>
        <end position="310"/>
    </location>
</feature>
<feature type="domain" description="J" evidence="2">
    <location>
        <begin position="66"/>
        <end position="130"/>
    </location>
</feature>
<reference evidence="3" key="2">
    <citation type="journal article" date="2023" name="Plants (Basel)">
        <title>Annotation of the Turnera subulata (Passifloraceae) Draft Genome Reveals the S-Locus Evolved after the Divergence of Turneroideae from Passifloroideae in a Stepwise Manner.</title>
        <authorList>
            <person name="Henning P.M."/>
            <person name="Roalson E.H."/>
            <person name="Mir W."/>
            <person name="McCubbin A.G."/>
            <person name="Shore J.S."/>
        </authorList>
    </citation>
    <scope>NUCLEOTIDE SEQUENCE</scope>
    <source>
        <strain evidence="3">F60SS</strain>
    </source>
</reference>
<keyword evidence="1" id="KW-0472">Membrane</keyword>
<dbReference type="InterPro" id="IPR036869">
    <property type="entry name" value="J_dom_sf"/>
</dbReference>
<keyword evidence="1" id="KW-1133">Transmembrane helix</keyword>
<dbReference type="PROSITE" id="PS50076">
    <property type="entry name" value="DNAJ_2"/>
    <property type="match status" value="1"/>
</dbReference>
<evidence type="ECO:0000259" key="2">
    <source>
        <dbReference type="PROSITE" id="PS50076"/>
    </source>
</evidence>
<dbReference type="PRINTS" id="PR00625">
    <property type="entry name" value="JDOMAIN"/>
</dbReference>
<dbReference type="InterPro" id="IPR001623">
    <property type="entry name" value="DnaJ_domain"/>
</dbReference>
<gene>
    <name evidence="3" type="ORF">Tsubulata_035374</name>
</gene>
<accession>A0A9Q0G990</accession>
<feature type="transmembrane region" description="Helical" evidence="1">
    <location>
        <begin position="247"/>
        <end position="268"/>
    </location>
</feature>
<proteinExistence type="predicted"/>
<dbReference type="InterPro" id="IPR018253">
    <property type="entry name" value="DnaJ_domain_CS"/>
</dbReference>
<feature type="transmembrane region" description="Helical" evidence="1">
    <location>
        <begin position="210"/>
        <end position="235"/>
    </location>
</feature>
<dbReference type="EMBL" id="JAKUCV010001526">
    <property type="protein sequence ID" value="KAJ4845958.1"/>
    <property type="molecule type" value="Genomic_DNA"/>
</dbReference>
<evidence type="ECO:0000313" key="3">
    <source>
        <dbReference type="EMBL" id="KAJ4845958.1"/>
    </source>
</evidence>
<dbReference type="PANTHER" id="PTHR43096">
    <property type="entry name" value="DNAJ HOMOLOG 1, MITOCHONDRIAL-RELATED"/>
    <property type="match status" value="1"/>
</dbReference>
<dbReference type="OrthoDB" id="376357at2759"/>
<dbReference type="GO" id="GO:0051082">
    <property type="term" value="F:unfolded protein binding"/>
    <property type="evidence" value="ECO:0007669"/>
    <property type="project" value="TreeGrafter"/>
</dbReference>
<name>A0A9Q0G990_9ROSI</name>
<dbReference type="Gene3D" id="1.10.287.110">
    <property type="entry name" value="DnaJ domain"/>
    <property type="match status" value="1"/>
</dbReference>
<sequence>MRARLLVGPIPAAIHGTHCFSPSSSAAAGADPLLPSPSLSWPHYRCSSRTRFPVVAVASAMNGEQDHYTVLGVPRNASSADIKRAYRLLARRYHPDVSKHSRAAEVFKSIRHAYEVLSDEMTRIQYDRVLRFQEGTARSSNAERQYYRPNYEDEVIVTWAEFRRRMNRERYWKQHVNYYKSSSHRDTEKEAEEGNPDQGRGPLIKVLTSAFISLFILRLFGSGASLAFSGMMALLDPHLDAGYKIGYLISWILGGSGGILLALVLHFASWFCGKTSSSVVVLVVIAMWVGSNIARIAPLPQGALLALLYMSIKLSR</sequence>
<dbReference type="GO" id="GO:0005737">
    <property type="term" value="C:cytoplasm"/>
    <property type="evidence" value="ECO:0007669"/>
    <property type="project" value="TreeGrafter"/>
</dbReference>
<keyword evidence="4" id="KW-1185">Reference proteome</keyword>
<protein>
    <recommendedName>
        <fullName evidence="2">J domain-containing protein</fullName>
    </recommendedName>
</protein>
<dbReference type="AlphaFoldDB" id="A0A9Q0G990"/>
<comment type="caution">
    <text evidence="3">The sequence shown here is derived from an EMBL/GenBank/DDBJ whole genome shotgun (WGS) entry which is preliminary data.</text>
</comment>
<dbReference type="PROSITE" id="PS00636">
    <property type="entry name" value="DNAJ_1"/>
    <property type="match status" value="1"/>
</dbReference>
<dbReference type="CDD" id="cd06257">
    <property type="entry name" value="DnaJ"/>
    <property type="match status" value="1"/>
</dbReference>
<reference evidence="3" key="1">
    <citation type="submission" date="2022-02" db="EMBL/GenBank/DDBJ databases">
        <authorList>
            <person name="Henning P.M."/>
            <person name="McCubbin A.G."/>
            <person name="Shore J.S."/>
        </authorList>
    </citation>
    <scope>NUCLEOTIDE SEQUENCE</scope>
    <source>
        <strain evidence="3">F60SS</strain>
        <tissue evidence="3">Leaves</tissue>
    </source>
</reference>
<evidence type="ECO:0000256" key="1">
    <source>
        <dbReference type="SAM" id="Phobius"/>
    </source>
</evidence>